<evidence type="ECO:0000259" key="7">
    <source>
        <dbReference type="Pfam" id="PF20651"/>
    </source>
</evidence>
<dbReference type="EMBL" id="NMUH01001367">
    <property type="protein sequence ID" value="MQL91669.1"/>
    <property type="molecule type" value="Genomic_DNA"/>
</dbReference>
<dbReference type="PANTHER" id="PTHR12702">
    <property type="entry name" value="SEC15"/>
    <property type="match status" value="1"/>
</dbReference>
<dbReference type="Pfam" id="PF20651">
    <property type="entry name" value="EXOC6_Sec15_N"/>
    <property type="match status" value="1"/>
</dbReference>
<reference evidence="8" key="1">
    <citation type="submission" date="2017-07" db="EMBL/GenBank/DDBJ databases">
        <title>Taro Niue Genome Assembly and Annotation.</title>
        <authorList>
            <person name="Atibalentja N."/>
            <person name="Keating K."/>
            <person name="Fields C.J."/>
        </authorList>
    </citation>
    <scope>NUCLEOTIDE SEQUENCE</scope>
    <source>
        <strain evidence="8">Niue_2</strain>
        <tissue evidence="8">Leaf</tissue>
    </source>
</reference>
<dbReference type="InterPro" id="IPR042044">
    <property type="entry name" value="EXOC6PINT-1/Sec15/Tip20_C_dom2"/>
</dbReference>
<evidence type="ECO:0000259" key="6">
    <source>
        <dbReference type="Pfam" id="PF04091"/>
    </source>
</evidence>
<sequence length="783" mass="89033">MSTKNKRRTVVKNGDSGADTILATTIRNGEDVAPTVRHSFEFGKPETLLHRLKNIVKKKEVEIEDLCKLHYEEFILAVDELRGVLVDADELKIELSDQNLQLQDVASSLLLKVEEVLQLYSIKKNITEALQTLKICVQLLNLCAKCNLHISEGNFHPALKTIDLIESSYLQNVPMKALRKVIETQMPNIKSYIEKKVCHEFNDWLVHIRSSAKEIGQLAMKDAASSRQRDLEMRKQQREAEERYGECMYMLNIVDCPEERSFLKFDLTPVYRAHHIYVCLGIQERFHKYYYENRLMQLNLDLEISSTQPLLESHQSLFAQIAGYFIVEERVLRTGGGLLMYSQLETLWEGAITKLTSVLEQQISCMETANQLLVIKDSITLLGVTLKQYGYNVDPLVCVLDKSKDRYYELLLHGLQERVADVLADDTYEQMVIKNEGEYEMNVLAFNLHTSDIMPPFPYIAPFSAAVPEACRLVISFIEDSASFLSGSQVNSYSIVKKNLDKFLVEVLNEALLKLIHGRTLGVSQVMQITANIAVLEHACDHFLFQAAHLCGLPPVRLVDVGLSARAALRDSQNAAYVALSRLVNTKVDEFMALTSNINWIPEEAPQSENECVNEVIIYLDTVLSTAQQILPLEALYKLGRGALEHISISIVMAFLSEDVKRFNVNAVMGIDNDLKLLESFADERFHRSGMSDLEKEDNLRGSLIEARQLINLLLSSQPENFMNPVIRVKNYGALDYKKVASICEKFKDSPDRLFGSLSNRNSKQNARKKSMDMLKRRLRDFS</sequence>
<dbReference type="AlphaFoldDB" id="A0A843VJX0"/>
<comment type="similarity">
    <text evidence="1 5">Belongs to the SEC15 family.</text>
</comment>
<comment type="caution">
    <text evidence="8">The sequence shown here is derived from an EMBL/GenBank/DDBJ whole genome shotgun (WGS) entry which is preliminary data.</text>
</comment>
<dbReference type="InterPro" id="IPR046361">
    <property type="entry name" value="EXOC6/Sec15_C"/>
</dbReference>
<keyword evidence="4" id="KW-0175">Coiled coil</keyword>
<organism evidence="8 9">
    <name type="scientific">Colocasia esculenta</name>
    <name type="common">Wild taro</name>
    <name type="synonym">Arum esculentum</name>
    <dbReference type="NCBI Taxonomy" id="4460"/>
    <lineage>
        <taxon>Eukaryota</taxon>
        <taxon>Viridiplantae</taxon>
        <taxon>Streptophyta</taxon>
        <taxon>Embryophyta</taxon>
        <taxon>Tracheophyta</taxon>
        <taxon>Spermatophyta</taxon>
        <taxon>Magnoliopsida</taxon>
        <taxon>Liliopsida</taxon>
        <taxon>Araceae</taxon>
        <taxon>Aroideae</taxon>
        <taxon>Colocasieae</taxon>
        <taxon>Colocasia</taxon>
    </lineage>
</organism>
<evidence type="ECO:0000256" key="5">
    <source>
        <dbReference type="PIRNR" id="PIRNR025007"/>
    </source>
</evidence>
<dbReference type="InterPro" id="IPR048359">
    <property type="entry name" value="EXOC6_Sec15_N"/>
</dbReference>
<dbReference type="GO" id="GO:0090522">
    <property type="term" value="P:vesicle tethering involved in exocytosis"/>
    <property type="evidence" value="ECO:0007669"/>
    <property type="project" value="UniProtKB-UniRule"/>
</dbReference>
<proteinExistence type="inferred from homology"/>
<feature type="domain" description="Exocyst complex component EXOC6/Sec15 N-terminal" evidence="7">
    <location>
        <begin position="51"/>
        <end position="220"/>
    </location>
</feature>
<dbReference type="OrthoDB" id="10267033at2759"/>
<dbReference type="Gene3D" id="1.20.58.670">
    <property type="entry name" value="Dsl1p vesicle tethering complex, Tip20p subunit, domain D"/>
    <property type="match status" value="1"/>
</dbReference>
<keyword evidence="2 5" id="KW-0813">Transport</keyword>
<name>A0A843VJX0_COLES</name>
<evidence type="ECO:0000256" key="4">
    <source>
        <dbReference type="ARBA" id="ARBA00023054"/>
    </source>
</evidence>
<dbReference type="GO" id="GO:0016020">
    <property type="term" value="C:membrane"/>
    <property type="evidence" value="ECO:0007669"/>
    <property type="project" value="TreeGrafter"/>
</dbReference>
<evidence type="ECO:0000313" key="9">
    <source>
        <dbReference type="Proteomes" id="UP000652761"/>
    </source>
</evidence>
<dbReference type="FunFam" id="1.20.58.670:FF:000002">
    <property type="entry name" value="Exocyst complex component"/>
    <property type="match status" value="1"/>
</dbReference>
<accession>A0A843VJX0</accession>
<dbReference type="Gene3D" id="1.10.357.30">
    <property type="entry name" value="Exocyst complex subunit Sec15 C-terminal domain, N-terminal subdomain"/>
    <property type="match status" value="1"/>
</dbReference>
<dbReference type="GO" id="GO:0000145">
    <property type="term" value="C:exocyst"/>
    <property type="evidence" value="ECO:0007669"/>
    <property type="project" value="UniProtKB-UniRule"/>
</dbReference>
<dbReference type="Pfam" id="PF04091">
    <property type="entry name" value="Sec15_C"/>
    <property type="match status" value="1"/>
</dbReference>
<feature type="domain" description="Exocyst complex subunit EXOC6/Sec15 C-terminal" evidence="6">
    <location>
        <begin position="396"/>
        <end position="746"/>
    </location>
</feature>
<dbReference type="PANTHER" id="PTHR12702:SF0">
    <property type="entry name" value="EXOCYST COMPLEX COMPONENT 6"/>
    <property type="match status" value="1"/>
</dbReference>
<protein>
    <recommendedName>
        <fullName evidence="5">Exocyst complex component</fullName>
    </recommendedName>
</protein>
<keyword evidence="3 5" id="KW-0268">Exocytosis</keyword>
<evidence type="ECO:0000256" key="3">
    <source>
        <dbReference type="ARBA" id="ARBA00022483"/>
    </source>
</evidence>
<dbReference type="InterPro" id="IPR007225">
    <property type="entry name" value="EXOC6/Sec15"/>
</dbReference>
<dbReference type="InterPro" id="IPR042045">
    <property type="entry name" value="EXOC6/Sec15_C_dom1"/>
</dbReference>
<evidence type="ECO:0000256" key="2">
    <source>
        <dbReference type="ARBA" id="ARBA00022448"/>
    </source>
</evidence>
<comment type="function">
    <text evidence="5">Component of the exocyst complex involved in the docking of exocytic vesicles with fusion sites on the plasma membrane.</text>
</comment>
<dbReference type="GO" id="GO:0006893">
    <property type="term" value="P:Golgi to plasma membrane transport"/>
    <property type="evidence" value="ECO:0007669"/>
    <property type="project" value="TreeGrafter"/>
</dbReference>
<evidence type="ECO:0000256" key="1">
    <source>
        <dbReference type="ARBA" id="ARBA00007944"/>
    </source>
</evidence>
<dbReference type="Proteomes" id="UP000652761">
    <property type="component" value="Unassembled WGS sequence"/>
</dbReference>
<keyword evidence="9" id="KW-1185">Reference proteome</keyword>
<gene>
    <name evidence="8" type="ORF">Taro_024285</name>
</gene>
<dbReference type="PIRSF" id="PIRSF025007">
    <property type="entry name" value="Sec15"/>
    <property type="match status" value="1"/>
</dbReference>
<evidence type="ECO:0000313" key="8">
    <source>
        <dbReference type="EMBL" id="MQL91669.1"/>
    </source>
</evidence>
<dbReference type="GO" id="GO:0006886">
    <property type="term" value="P:intracellular protein transport"/>
    <property type="evidence" value="ECO:0007669"/>
    <property type="project" value="InterPro"/>
</dbReference>